<comment type="caution">
    <text evidence="1">The sequence shown here is derived from an EMBL/GenBank/DDBJ whole genome shotgun (WGS) entry which is preliminary data.</text>
</comment>
<sequence length="175" mass="19663">WPPRVTLGRLLPHARGLGFKPRRGGFPSGAKKEWGLSPMEKIRVLHTAQLDVTKEKADVALTCPVSDGEPLHLALRMDGIKEESPQKLQVTMVTSMSTVQTHARLHANSVSHSPQGILMKVEFSRKVSAITVERFNNVVSFEEELAHQRLRKTLTRVLELSSCIYLDDRAWGLEF</sequence>
<name>A0A699J8W5_TANCI</name>
<protein>
    <submittedName>
        <fullName evidence="1">Uncharacterized protein</fullName>
    </submittedName>
</protein>
<proteinExistence type="predicted"/>
<dbReference type="AlphaFoldDB" id="A0A699J8W5"/>
<evidence type="ECO:0000313" key="1">
    <source>
        <dbReference type="EMBL" id="GFA20171.1"/>
    </source>
</evidence>
<gene>
    <name evidence="1" type="ORF">Tci_592143</name>
</gene>
<organism evidence="1">
    <name type="scientific">Tanacetum cinerariifolium</name>
    <name type="common">Dalmatian daisy</name>
    <name type="synonym">Chrysanthemum cinerariifolium</name>
    <dbReference type="NCBI Taxonomy" id="118510"/>
    <lineage>
        <taxon>Eukaryota</taxon>
        <taxon>Viridiplantae</taxon>
        <taxon>Streptophyta</taxon>
        <taxon>Embryophyta</taxon>
        <taxon>Tracheophyta</taxon>
        <taxon>Spermatophyta</taxon>
        <taxon>Magnoliopsida</taxon>
        <taxon>eudicotyledons</taxon>
        <taxon>Gunneridae</taxon>
        <taxon>Pentapetalae</taxon>
        <taxon>asterids</taxon>
        <taxon>campanulids</taxon>
        <taxon>Asterales</taxon>
        <taxon>Asteraceae</taxon>
        <taxon>Asteroideae</taxon>
        <taxon>Anthemideae</taxon>
        <taxon>Anthemidinae</taxon>
        <taxon>Tanacetum</taxon>
    </lineage>
</organism>
<feature type="non-terminal residue" evidence="1">
    <location>
        <position position="1"/>
    </location>
</feature>
<dbReference type="EMBL" id="BKCJ010384795">
    <property type="protein sequence ID" value="GFA20171.1"/>
    <property type="molecule type" value="Genomic_DNA"/>
</dbReference>
<reference evidence="1" key="1">
    <citation type="journal article" date="2019" name="Sci. Rep.">
        <title>Draft genome of Tanacetum cinerariifolium, the natural source of mosquito coil.</title>
        <authorList>
            <person name="Yamashiro T."/>
            <person name="Shiraishi A."/>
            <person name="Satake H."/>
            <person name="Nakayama K."/>
        </authorList>
    </citation>
    <scope>NUCLEOTIDE SEQUENCE</scope>
</reference>
<accession>A0A699J8W5</accession>